<evidence type="ECO:0008006" key="3">
    <source>
        <dbReference type="Google" id="ProtNLM"/>
    </source>
</evidence>
<reference evidence="1 2" key="1">
    <citation type="submission" date="2022-06" db="EMBL/GenBank/DDBJ databases">
        <title>Thiomicrohabdus sp. nov, an obligately chemolithoautotrophic, sulfur-oxidizing bacterium isolated from beach of Guanyin Mountain. Amoy.</title>
        <authorList>
            <person name="Zhu H."/>
        </authorList>
    </citation>
    <scope>NUCLEOTIDE SEQUENCE [LARGE SCALE GENOMIC DNA]</scope>
    <source>
        <strain evidence="1 2">XGS-01</strain>
    </source>
</reference>
<keyword evidence="2" id="KW-1185">Reference proteome</keyword>
<proteinExistence type="predicted"/>
<dbReference type="EMBL" id="CP102381">
    <property type="protein sequence ID" value="WEJ61630.1"/>
    <property type="molecule type" value="Genomic_DNA"/>
</dbReference>
<dbReference type="Proteomes" id="UP001222275">
    <property type="component" value="Chromosome"/>
</dbReference>
<dbReference type="Gene3D" id="3.40.190.10">
    <property type="entry name" value="Periplasmic binding protein-like II"/>
    <property type="match status" value="1"/>
</dbReference>
<protein>
    <recommendedName>
        <fullName evidence="3">PBP domain-containing protein</fullName>
    </recommendedName>
</protein>
<dbReference type="RefSeq" id="WP_275593888.1">
    <property type="nucleotide sequence ID" value="NZ_CP102381.1"/>
</dbReference>
<evidence type="ECO:0000313" key="2">
    <source>
        <dbReference type="Proteomes" id="UP001222275"/>
    </source>
</evidence>
<sequence length="147" mass="16963">MKRLLYQFNIIILFTIPSQLPAENSTNIEQKIVLIANTTVDSISTRELKLIYSTKLKKWPNGKAIQVFNLAPKSETFRQFCLQNLRLQPYQLERIWKRMMFTGTGTPPTTVGSIDEMKNKIINTPGAIGYLPYNIEILPQYKLEVIN</sequence>
<accession>A0ABY8C6N9</accession>
<evidence type="ECO:0000313" key="1">
    <source>
        <dbReference type="EMBL" id="WEJ61630.1"/>
    </source>
</evidence>
<organism evidence="1 2">
    <name type="scientific">Thiomicrorhabdus lithotrophica</name>
    <dbReference type="NCBI Taxonomy" id="2949997"/>
    <lineage>
        <taxon>Bacteria</taxon>
        <taxon>Pseudomonadati</taxon>
        <taxon>Pseudomonadota</taxon>
        <taxon>Gammaproteobacteria</taxon>
        <taxon>Thiotrichales</taxon>
        <taxon>Piscirickettsiaceae</taxon>
        <taxon>Thiomicrorhabdus</taxon>
    </lineage>
</organism>
<gene>
    <name evidence="1" type="ORF">NR989_06325</name>
</gene>
<dbReference type="SUPFAM" id="SSF53850">
    <property type="entry name" value="Periplasmic binding protein-like II"/>
    <property type="match status" value="1"/>
</dbReference>
<name>A0ABY8C6N9_9GAMM</name>